<dbReference type="InterPro" id="IPR037238">
    <property type="entry name" value="YbiA-like_sf"/>
</dbReference>
<gene>
    <name evidence="2" type="primary">132L</name>
    <name evidence="2" type="ORF">IIV31_132L</name>
</gene>
<dbReference type="EMBL" id="HF920637">
    <property type="protein sequence ID" value="CCV02504.1"/>
    <property type="molecule type" value="Genomic_DNA"/>
</dbReference>
<accession>A0A068QLQ8</accession>
<name>A0A068QLQ8_9VIRU</name>
<evidence type="ECO:0000313" key="2">
    <source>
        <dbReference type="EMBL" id="CCV02504.1"/>
    </source>
</evidence>
<proteinExistence type="predicted"/>
<feature type="compositionally biased region" description="Basic residues" evidence="1">
    <location>
        <begin position="1"/>
        <end position="12"/>
    </location>
</feature>
<evidence type="ECO:0000313" key="3">
    <source>
        <dbReference type="Proteomes" id="UP000114278"/>
    </source>
</evidence>
<feature type="region of interest" description="Disordered" evidence="1">
    <location>
        <begin position="812"/>
        <end position="834"/>
    </location>
</feature>
<protein>
    <submittedName>
        <fullName evidence="2">Uncharacterized protein</fullName>
    </submittedName>
</protein>
<dbReference type="Proteomes" id="UP000114278">
    <property type="component" value="Segment"/>
</dbReference>
<dbReference type="SUPFAM" id="SSF143990">
    <property type="entry name" value="YbiA-like"/>
    <property type="match status" value="1"/>
</dbReference>
<feature type="region of interest" description="Disordered" evidence="1">
    <location>
        <begin position="1"/>
        <end position="28"/>
    </location>
</feature>
<dbReference type="OrthoDB" id="30115at10239"/>
<dbReference type="RefSeq" id="YP_009046746.1">
    <property type="nucleotide sequence ID" value="NC_024451.1"/>
</dbReference>
<dbReference type="Gene3D" id="1.10.357.40">
    <property type="entry name" value="YbiA-like"/>
    <property type="match status" value="1"/>
</dbReference>
<keyword evidence="3" id="KW-1185">Reference proteome</keyword>
<reference evidence="2 3" key="1">
    <citation type="journal article" date="2014" name="J. Gen. Virol.">
        <title>Genome sequence of a crustacean iridovirus, IIV31, isolated from the pill bug, Armadillidium vulgare.</title>
        <authorList>
            <person name="Piegu B."/>
            <person name="Guizard S."/>
            <person name="Yeping T."/>
            <person name="Cruaud C."/>
            <person name="Asgari S."/>
            <person name="Bideshi D.K."/>
            <person name="Federici B.A."/>
            <person name="Bigot Y."/>
        </authorList>
    </citation>
    <scope>NUCLEOTIDE SEQUENCE [LARGE SCALE GENOMIC DNA]</scope>
</reference>
<dbReference type="KEGG" id="vg:19738716"/>
<dbReference type="GeneID" id="19738716"/>
<evidence type="ECO:0000256" key="1">
    <source>
        <dbReference type="SAM" id="MobiDB-lite"/>
    </source>
</evidence>
<organism evidence="2 3">
    <name type="scientific">Armadillidium vulgare iridescent virus</name>
    <dbReference type="NCBI Taxonomy" id="72201"/>
    <lineage>
        <taxon>Viruses</taxon>
        <taxon>Varidnaviria</taxon>
        <taxon>Bamfordvirae</taxon>
        <taxon>Nucleocytoviricota</taxon>
        <taxon>Megaviricetes</taxon>
        <taxon>Pimascovirales</taxon>
        <taxon>Pimascovirales incertae sedis</taxon>
        <taxon>Iridoviridae</taxon>
        <taxon>Betairidovirinae</taxon>
        <taxon>Iridovirus</taxon>
        <taxon>Iridovirus armadillidium1</taxon>
        <taxon>Invertebrate iridescent virus 31</taxon>
    </lineage>
</organism>
<sequence>MENQRNGKRNKGKNGDKKKNDTIILGHPNDKPFGPLRNDYKFMLYLDEKNWDSVDNYVYSSLLPSVSILKKTIEHAKPTQVRRQFLEAKSVIDRDILFTSMKVGIEAKLKADPTFRQKLLDTTGSTILYLSKNNYLGYGNGRNFTNSYGIWLEAARRGMLWNKAQRTIKSRNPEMSDNDIYDSYLAEKGLKMALQFENLDRYLEKENLVEVIKELLKRYGQAKILIIDKETALALQRRRYIEPITTASHLVRYIRKTFIREVKIKNLENLKREAFSAFVDDLMEEKYTADDFERGQNGREERREIMKEQFATISLSEIDSLVQRTWKLFKAGALNKDVSDRIEKIIKETYIPSTREIDLYENDTVPIPTKRQPFADGEFDDIRKDLDAFPMGMVWVYPHLNDPVIDFGGRRLEHNEFDWLSPVNDSVPLKIKSDFSEEYLEYPSISHYLVVKVAQTVPGFESINKAYSLIFDSSTNLFFSINDAESQLEFIRSEVYNNLKSNLLMKAIYTKFEQRMFQDILLATGDRQLKYGKERKGDRTKPLTEDIETVTLLKEIREKILPEGTVLKPSGLKNATYYDEFLENYMIDKVNDISFTIKCVQVYCKHKGLPFSLTSSFVENVLDSFYGPCTQLSVCKLGKELSEPSQSFEKSIETNFRIRRKETSYSMTKRTARLIYEKIINTLLNLIEVLKDGGQPNIGDSGGVSLYSTLFKIALIKSQWILLTKKVDPKFDTRIKNQTQNKITSALINIIYLLNQRGALKKSHEPVDEVDVKVAASILIGSIQPITEISSSESKRSQLAAEINIENEIGEEDEGEGDFVENEEEEGGEEVEGQEYADDDDLQDFDEDADYEGQVGTIKGHLENLGLRVDHSIDQDIKSATLLVEKLRPRKLKLNFYA</sequence>